<organism evidence="1 2">
    <name type="scientific">Luteococcus japonicus LSP_Lj1</name>
    <dbReference type="NCBI Taxonomy" id="1255658"/>
    <lineage>
        <taxon>Bacteria</taxon>
        <taxon>Bacillati</taxon>
        <taxon>Actinomycetota</taxon>
        <taxon>Actinomycetes</taxon>
        <taxon>Propionibacteriales</taxon>
        <taxon>Propionibacteriaceae</taxon>
        <taxon>Luteococcus</taxon>
    </lineage>
</organism>
<dbReference type="Proteomes" id="UP000188342">
    <property type="component" value="Unassembled WGS sequence"/>
</dbReference>
<dbReference type="AlphaFoldDB" id="A0A1R4K048"/>
<evidence type="ECO:0000313" key="2">
    <source>
        <dbReference type="Proteomes" id="UP000188342"/>
    </source>
</evidence>
<accession>A0A1R4K048</accession>
<protein>
    <submittedName>
        <fullName evidence="1">Uncharacterized protein</fullName>
    </submittedName>
</protein>
<keyword evidence="2" id="KW-1185">Reference proteome</keyword>
<evidence type="ECO:0000313" key="1">
    <source>
        <dbReference type="EMBL" id="SJN37841.1"/>
    </source>
</evidence>
<dbReference type="EMBL" id="FUKQ01000040">
    <property type="protein sequence ID" value="SJN37841.1"/>
    <property type="molecule type" value="Genomic_DNA"/>
</dbReference>
<proteinExistence type="predicted"/>
<dbReference type="STRING" id="1255658.FM114_10655"/>
<gene>
    <name evidence="1" type="ORF">FM114_10655</name>
</gene>
<sequence>MEVGLPGFMVAMLRHRGDFDRANDALARKQAHRPFAEIVGILRDKADHRFTPPGQGPEAPLTDVLVHGLDIARPLGLTHTVVPEHLRVDLDHLAIPAAKARAADSGLTGLRLLADDLDWSHGEGPEVTGSATSLLLALAGRDVGWEDLSGAVPERGPKNSPE</sequence>
<name>A0A1R4K048_9ACTN</name>
<reference evidence="1 2" key="1">
    <citation type="submission" date="2017-02" db="EMBL/GenBank/DDBJ databases">
        <authorList>
            <person name="Peterson S.W."/>
        </authorList>
    </citation>
    <scope>NUCLEOTIDE SEQUENCE [LARGE SCALE GENOMIC DNA]</scope>
    <source>
        <strain evidence="1 2">LSP_Lj1</strain>
    </source>
</reference>